<feature type="non-terminal residue" evidence="2">
    <location>
        <position position="1"/>
    </location>
</feature>
<sequence>NCLQQALRKIGKENIVHNCVFNIEWVTDAAEKELAKARLNSRGGSVDGAAISGRRLDEGFESDDEFERRRHGKSSLLNDETNRIPTTTIIKTITLEEIAEDELGGKKAKTDVTVSQFKQLEPRKMVKRDCSKDLIPSSSSTSSADTIVTVAMRKSLGERDGPLHFVDSSKAPTPASRYGGSYSIYNPQNYSGSITPLSYQAHPFEMMHLESLREKLNRLSHDKADLDDPYSALQKQRSTDMNDGRMTPKASSGMLFV</sequence>
<dbReference type="Proteomes" id="UP000681720">
    <property type="component" value="Unassembled WGS sequence"/>
</dbReference>
<dbReference type="EMBL" id="CAJOBJ010074086">
    <property type="protein sequence ID" value="CAF4473041.1"/>
    <property type="molecule type" value="Genomic_DNA"/>
</dbReference>
<comment type="caution">
    <text evidence="2">The sequence shown here is derived from an EMBL/GenBank/DDBJ whole genome shotgun (WGS) entry which is preliminary data.</text>
</comment>
<proteinExistence type="predicted"/>
<protein>
    <submittedName>
        <fullName evidence="2">Uncharacterized protein</fullName>
    </submittedName>
</protein>
<reference evidence="2" key="1">
    <citation type="submission" date="2021-02" db="EMBL/GenBank/DDBJ databases">
        <authorList>
            <person name="Nowell W R."/>
        </authorList>
    </citation>
    <scope>NUCLEOTIDE SEQUENCE</scope>
</reference>
<evidence type="ECO:0000256" key="1">
    <source>
        <dbReference type="SAM" id="MobiDB-lite"/>
    </source>
</evidence>
<evidence type="ECO:0000313" key="2">
    <source>
        <dbReference type="EMBL" id="CAF4473041.1"/>
    </source>
</evidence>
<gene>
    <name evidence="2" type="ORF">GIL414_LOCUS33439</name>
</gene>
<dbReference type="AlphaFoldDB" id="A0A8S2X193"/>
<evidence type="ECO:0000313" key="3">
    <source>
        <dbReference type="Proteomes" id="UP000681720"/>
    </source>
</evidence>
<feature type="region of interest" description="Disordered" evidence="1">
    <location>
        <begin position="223"/>
        <end position="257"/>
    </location>
</feature>
<organism evidence="2 3">
    <name type="scientific">Rotaria magnacalcarata</name>
    <dbReference type="NCBI Taxonomy" id="392030"/>
    <lineage>
        <taxon>Eukaryota</taxon>
        <taxon>Metazoa</taxon>
        <taxon>Spiralia</taxon>
        <taxon>Gnathifera</taxon>
        <taxon>Rotifera</taxon>
        <taxon>Eurotatoria</taxon>
        <taxon>Bdelloidea</taxon>
        <taxon>Philodinida</taxon>
        <taxon>Philodinidae</taxon>
        <taxon>Rotaria</taxon>
    </lineage>
</organism>
<name>A0A8S2X193_9BILA</name>
<accession>A0A8S2X193</accession>